<dbReference type="OrthoDB" id="446890at2759"/>
<keyword evidence="3 6" id="KW-0560">Oxidoreductase</keyword>
<sequence>MSDAKKFNEDFYKLEATDNKGQAFKFDQLRGKVVIIVNVASKCGFTPQYDDLQKIYEEYSPRGLEILGFPCNQFAGQEPGNNEEIANFCTARKVTFPIMDKVKVNGNDAHPVFTYLKSQGHGFLTDAIKWNFTKFLVDRHGAVVERYAPNKNPASFVDKIKELVDEKVDSTAEPPAAASGN</sequence>
<evidence type="ECO:0000313" key="8">
    <source>
        <dbReference type="Proteomes" id="UP001150538"/>
    </source>
</evidence>
<evidence type="ECO:0000256" key="6">
    <source>
        <dbReference type="RuleBase" id="RU000499"/>
    </source>
</evidence>
<dbReference type="InterPro" id="IPR029760">
    <property type="entry name" value="GPX_CS"/>
</dbReference>
<comment type="similarity">
    <text evidence="1 6">Belongs to the glutathione peroxidase family.</text>
</comment>
<evidence type="ECO:0000313" key="7">
    <source>
        <dbReference type="EMBL" id="KAJ1921400.1"/>
    </source>
</evidence>
<dbReference type="Gene3D" id="3.40.30.10">
    <property type="entry name" value="Glutaredoxin"/>
    <property type="match status" value="1"/>
</dbReference>
<comment type="caution">
    <text evidence="7">The sequence shown here is derived from an EMBL/GenBank/DDBJ whole genome shotgun (WGS) entry which is preliminary data.</text>
</comment>
<dbReference type="InterPro" id="IPR029759">
    <property type="entry name" value="GPX_AS"/>
</dbReference>
<reference evidence="7" key="1">
    <citation type="submission" date="2022-07" db="EMBL/GenBank/DDBJ databases">
        <title>Phylogenomic reconstructions and comparative analyses of Kickxellomycotina fungi.</title>
        <authorList>
            <person name="Reynolds N.K."/>
            <person name="Stajich J.E."/>
            <person name="Barry K."/>
            <person name="Grigoriev I.V."/>
            <person name="Crous P."/>
            <person name="Smith M.E."/>
        </authorList>
    </citation>
    <scope>NUCLEOTIDE SEQUENCE</scope>
    <source>
        <strain evidence="7">NBRC 100468</strain>
    </source>
</reference>
<keyword evidence="2 6" id="KW-0575">Peroxidase</keyword>
<comment type="catalytic activity">
    <reaction evidence="4">
        <text>a hydroperoxide + [thioredoxin]-dithiol = an alcohol + [thioredoxin]-disulfide + H2O</text>
        <dbReference type="Rhea" id="RHEA:62620"/>
        <dbReference type="Rhea" id="RHEA-COMP:10698"/>
        <dbReference type="Rhea" id="RHEA-COMP:10700"/>
        <dbReference type="ChEBI" id="CHEBI:15377"/>
        <dbReference type="ChEBI" id="CHEBI:29950"/>
        <dbReference type="ChEBI" id="CHEBI:30879"/>
        <dbReference type="ChEBI" id="CHEBI:35924"/>
        <dbReference type="ChEBI" id="CHEBI:50058"/>
        <dbReference type="EC" id="1.11.1.24"/>
    </reaction>
</comment>
<dbReference type="InterPro" id="IPR000889">
    <property type="entry name" value="Glutathione_peroxidase"/>
</dbReference>
<dbReference type="PROSITE" id="PS00763">
    <property type="entry name" value="GLUTATHIONE_PEROXID_2"/>
    <property type="match status" value="1"/>
</dbReference>
<evidence type="ECO:0000256" key="5">
    <source>
        <dbReference type="PIRSR" id="PIRSR000303-1"/>
    </source>
</evidence>
<gene>
    <name evidence="7" type="ORF">H4219_000717</name>
</gene>
<dbReference type="GO" id="GO:0034599">
    <property type="term" value="P:cellular response to oxidative stress"/>
    <property type="evidence" value="ECO:0007669"/>
    <property type="project" value="TreeGrafter"/>
</dbReference>
<accession>A0A9W8A2G2</accession>
<dbReference type="CDD" id="cd00340">
    <property type="entry name" value="GSH_Peroxidase"/>
    <property type="match status" value="1"/>
</dbReference>
<evidence type="ECO:0000256" key="4">
    <source>
        <dbReference type="ARBA" id="ARBA00049091"/>
    </source>
</evidence>
<dbReference type="PROSITE" id="PS00460">
    <property type="entry name" value="GLUTATHIONE_PEROXID_1"/>
    <property type="match status" value="1"/>
</dbReference>
<evidence type="ECO:0000256" key="3">
    <source>
        <dbReference type="ARBA" id="ARBA00023002"/>
    </source>
</evidence>
<dbReference type="FunFam" id="3.40.30.10:FF:000010">
    <property type="entry name" value="Glutathione peroxidase"/>
    <property type="match status" value="1"/>
</dbReference>
<evidence type="ECO:0000256" key="2">
    <source>
        <dbReference type="ARBA" id="ARBA00022559"/>
    </source>
</evidence>
<dbReference type="GO" id="GO:0140824">
    <property type="term" value="F:thioredoxin-dependent peroxiredoxin activity"/>
    <property type="evidence" value="ECO:0007669"/>
    <property type="project" value="UniProtKB-EC"/>
</dbReference>
<dbReference type="AlphaFoldDB" id="A0A9W8A2G2"/>
<dbReference type="PROSITE" id="PS51355">
    <property type="entry name" value="GLUTATHIONE_PEROXID_3"/>
    <property type="match status" value="1"/>
</dbReference>
<dbReference type="PANTHER" id="PTHR11592:SF78">
    <property type="entry name" value="GLUTATHIONE PEROXIDASE"/>
    <property type="match status" value="1"/>
</dbReference>
<dbReference type="PIRSF" id="PIRSF000303">
    <property type="entry name" value="Glutathion_perox"/>
    <property type="match status" value="1"/>
</dbReference>
<evidence type="ECO:0000256" key="1">
    <source>
        <dbReference type="ARBA" id="ARBA00006926"/>
    </source>
</evidence>
<keyword evidence="8" id="KW-1185">Reference proteome</keyword>
<name>A0A9W8A2G2_9FUNG</name>
<organism evidence="7 8">
    <name type="scientific">Mycoemilia scoparia</name>
    <dbReference type="NCBI Taxonomy" id="417184"/>
    <lineage>
        <taxon>Eukaryota</taxon>
        <taxon>Fungi</taxon>
        <taxon>Fungi incertae sedis</taxon>
        <taxon>Zoopagomycota</taxon>
        <taxon>Kickxellomycotina</taxon>
        <taxon>Kickxellomycetes</taxon>
        <taxon>Kickxellales</taxon>
        <taxon>Kickxellaceae</taxon>
        <taxon>Mycoemilia</taxon>
    </lineage>
</organism>
<protein>
    <recommendedName>
        <fullName evidence="6">Glutathione peroxidase</fullName>
    </recommendedName>
</protein>
<dbReference type="InterPro" id="IPR036249">
    <property type="entry name" value="Thioredoxin-like_sf"/>
</dbReference>
<proteinExistence type="inferred from homology"/>
<dbReference type="Proteomes" id="UP001150538">
    <property type="component" value="Unassembled WGS sequence"/>
</dbReference>
<feature type="active site" evidence="5">
    <location>
        <position position="43"/>
    </location>
</feature>
<dbReference type="EMBL" id="JANBPU010000005">
    <property type="protein sequence ID" value="KAJ1921400.1"/>
    <property type="molecule type" value="Genomic_DNA"/>
</dbReference>
<dbReference type="Pfam" id="PF00255">
    <property type="entry name" value="GSHPx"/>
    <property type="match status" value="1"/>
</dbReference>
<dbReference type="PANTHER" id="PTHR11592">
    <property type="entry name" value="GLUTATHIONE PEROXIDASE"/>
    <property type="match status" value="1"/>
</dbReference>
<dbReference type="SUPFAM" id="SSF52833">
    <property type="entry name" value="Thioredoxin-like"/>
    <property type="match status" value="1"/>
</dbReference>
<dbReference type="PRINTS" id="PR01011">
    <property type="entry name" value="GLUTPROXDASE"/>
</dbReference>